<dbReference type="SUPFAM" id="SSF53901">
    <property type="entry name" value="Thiolase-like"/>
    <property type="match status" value="1"/>
</dbReference>
<dbReference type="GO" id="GO:0044550">
    <property type="term" value="P:secondary metabolite biosynthetic process"/>
    <property type="evidence" value="ECO:0007669"/>
    <property type="project" value="TreeGrafter"/>
</dbReference>
<evidence type="ECO:0000256" key="4">
    <source>
        <dbReference type="ARBA" id="ARBA00022679"/>
    </source>
</evidence>
<dbReference type="PROSITE" id="PS50075">
    <property type="entry name" value="CARRIER"/>
    <property type="match status" value="1"/>
</dbReference>
<dbReference type="InterPro" id="IPR032088">
    <property type="entry name" value="SAT"/>
</dbReference>
<dbReference type="InterPro" id="IPR016036">
    <property type="entry name" value="Malonyl_transacylase_ACP-bd"/>
</dbReference>
<dbReference type="GO" id="GO:0004315">
    <property type="term" value="F:3-oxoacyl-[acyl-carrier-protein] synthase activity"/>
    <property type="evidence" value="ECO:0007669"/>
    <property type="project" value="InterPro"/>
</dbReference>
<dbReference type="InterPro" id="IPR009081">
    <property type="entry name" value="PP-bd_ACP"/>
</dbReference>
<dbReference type="eggNOG" id="KOG1178">
    <property type="taxonomic scope" value="Eukaryota"/>
</dbReference>
<dbReference type="InterPro" id="IPR018201">
    <property type="entry name" value="Ketoacyl_synth_AS"/>
</dbReference>
<dbReference type="Proteomes" id="UP001165205">
    <property type="component" value="Unassembled WGS sequence"/>
</dbReference>
<dbReference type="GO" id="GO:0006633">
    <property type="term" value="P:fatty acid biosynthetic process"/>
    <property type="evidence" value="ECO:0007669"/>
    <property type="project" value="InterPro"/>
</dbReference>
<feature type="region of interest" description="Disordered" evidence="7">
    <location>
        <begin position="1789"/>
        <end position="1822"/>
    </location>
</feature>
<evidence type="ECO:0000313" key="13">
    <source>
        <dbReference type="Proteomes" id="UP000190312"/>
    </source>
</evidence>
<keyword evidence="5" id="KW-0012">Acyltransferase</keyword>
<evidence type="ECO:0000256" key="2">
    <source>
        <dbReference type="ARBA" id="ARBA00022450"/>
    </source>
</evidence>
<feature type="active site" description="Proton donor; for dehydratase activity" evidence="6">
    <location>
        <position position="1555"/>
    </location>
</feature>
<dbReference type="PROSITE" id="PS00606">
    <property type="entry name" value="KS3_1"/>
    <property type="match status" value="1"/>
</dbReference>
<dbReference type="InterPro" id="IPR050091">
    <property type="entry name" value="PKS_NRPS_Biosynth_Enz"/>
</dbReference>
<dbReference type="Pfam" id="PF00550">
    <property type="entry name" value="PP-binding"/>
    <property type="match status" value="1"/>
</dbReference>
<feature type="domain" description="Carrier" evidence="8">
    <location>
        <begin position="1706"/>
        <end position="1780"/>
    </location>
</feature>
<keyword evidence="2" id="KW-0596">Phosphopantetheine</keyword>
<dbReference type="InterPro" id="IPR006162">
    <property type="entry name" value="Ppantetheine_attach_site"/>
</dbReference>
<feature type="compositionally biased region" description="Polar residues" evidence="7">
    <location>
        <begin position="1805"/>
        <end position="1816"/>
    </location>
</feature>
<dbReference type="CDD" id="cd00833">
    <property type="entry name" value="PKS"/>
    <property type="match status" value="1"/>
</dbReference>
<dbReference type="PROSITE" id="PS52004">
    <property type="entry name" value="KS3_2"/>
    <property type="match status" value="1"/>
</dbReference>
<reference evidence="12 13" key="1">
    <citation type="submission" date="2016-10" db="EMBL/GenBank/DDBJ databases">
        <title>Genome sequencing of Aspergillus oryzae BCC7051.</title>
        <authorList>
            <person name="Thammarongtham C."/>
            <person name="Vorapreeda T."/>
            <person name="Nookaew I."/>
            <person name="Srisuk T."/>
            <person name="Land M."/>
            <person name="Jeennor S."/>
            <person name="Laoteng K."/>
        </authorList>
    </citation>
    <scope>NUCLEOTIDE SEQUENCE [LARGE SCALE GENOMIC DNA]</scope>
    <source>
        <strain evidence="12 13">BCC7051</strain>
    </source>
</reference>
<dbReference type="PROSITE" id="PS00012">
    <property type="entry name" value="PHOSPHOPANTETHEINE"/>
    <property type="match status" value="1"/>
</dbReference>
<organism evidence="12 13">
    <name type="scientific">Aspergillus oryzae</name>
    <name type="common">Yellow koji mold</name>
    <dbReference type="NCBI Taxonomy" id="5062"/>
    <lineage>
        <taxon>Eukaryota</taxon>
        <taxon>Fungi</taxon>
        <taxon>Dikarya</taxon>
        <taxon>Ascomycota</taxon>
        <taxon>Pezizomycotina</taxon>
        <taxon>Eurotiomycetes</taxon>
        <taxon>Eurotiomycetidae</taxon>
        <taxon>Eurotiales</taxon>
        <taxon>Aspergillaceae</taxon>
        <taxon>Aspergillus</taxon>
        <taxon>Aspergillus subgen. Circumdati</taxon>
    </lineage>
</organism>
<evidence type="ECO:0000256" key="3">
    <source>
        <dbReference type="ARBA" id="ARBA00022553"/>
    </source>
</evidence>
<keyword evidence="4" id="KW-0808">Transferase</keyword>
<dbReference type="InterPro" id="IPR013120">
    <property type="entry name" value="FAR_NAD-bd"/>
</dbReference>
<dbReference type="InterPro" id="IPR016039">
    <property type="entry name" value="Thiolase-like"/>
</dbReference>
<dbReference type="InterPro" id="IPR020841">
    <property type="entry name" value="PKS_Beta-ketoAc_synthase_dom"/>
</dbReference>
<dbReference type="Gene3D" id="3.30.70.3290">
    <property type="match status" value="1"/>
</dbReference>
<dbReference type="eggNOG" id="KOG1202">
    <property type="taxonomic scope" value="Eukaryota"/>
</dbReference>
<dbReference type="SUPFAM" id="SSF47336">
    <property type="entry name" value="ACP-like"/>
    <property type="match status" value="1"/>
</dbReference>
<dbReference type="SUPFAM" id="SSF55048">
    <property type="entry name" value="Probable ACP-binding domain of malonyl-CoA ACP transacylase"/>
    <property type="match status" value="1"/>
</dbReference>
<reference evidence="11" key="2">
    <citation type="submission" date="2023-04" db="EMBL/GenBank/DDBJ databases">
        <title>Aspergillus oryzae NBRC 4228.</title>
        <authorList>
            <person name="Ichikawa N."/>
            <person name="Sato H."/>
            <person name="Tonouchi N."/>
        </authorList>
    </citation>
    <scope>NUCLEOTIDE SEQUENCE</scope>
    <source>
        <strain evidence="11">NBRC 4228</strain>
    </source>
</reference>
<dbReference type="Gene3D" id="3.40.47.10">
    <property type="match status" value="1"/>
</dbReference>
<feature type="region of interest" description="Disordered" evidence="7">
    <location>
        <begin position="1670"/>
        <end position="1706"/>
    </location>
</feature>
<dbReference type="Pfam" id="PF07993">
    <property type="entry name" value="NAD_binding_4"/>
    <property type="match status" value="1"/>
</dbReference>
<evidence type="ECO:0000313" key="11">
    <source>
        <dbReference type="EMBL" id="GMG31128.1"/>
    </source>
</evidence>
<dbReference type="Pfam" id="PF02801">
    <property type="entry name" value="Ketoacyl-synt_C"/>
    <property type="match status" value="1"/>
</dbReference>
<dbReference type="Gene3D" id="3.40.366.10">
    <property type="entry name" value="Malonyl-Coenzyme A Acyl Carrier Protein, domain 2"/>
    <property type="match status" value="2"/>
</dbReference>
<evidence type="ECO:0000256" key="5">
    <source>
        <dbReference type="ARBA" id="ARBA00023315"/>
    </source>
</evidence>
<evidence type="ECO:0000256" key="6">
    <source>
        <dbReference type="PROSITE-ProRule" id="PRU01363"/>
    </source>
</evidence>
<accession>A0A1S9DBK5</accession>
<dbReference type="EMBL" id="BSYA01000080">
    <property type="protein sequence ID" value="GMG31128.1"/>
    <property type="molecule type" value="Genomic_DNA"/>
</dbReference>
<dbReference type="Pfam" id="PF00109">
    <property type="entry name" value="ketoacyl-synt"/>
    <property type="match status" value="1"/>
</dbReference>
<feature type="region of interest" description="Disordered" evidence="7">
    <location>
        <begin position="373"/>
        <end position="424"/>
    </location>
</feature>
<dbReference type="VEuPathDB" id="FungiDB:AO090701000831"/>
<dbReference type="InterPro" id="IPR036736">
    <property type="entry name" value="ACP-like_sf"/>
</dbReference>
<gene>
    <name evidence="11" type="ORF">Aory04_000707700</name>
    <name evidence="12" type="ORF">OAory_01021190</name>
</gene>
<dbReference type="SMART" id="SM00825">
    <property type="entry name" value="PKS_KS"/>
    <property type="match status" value="1"/>
</dbReference>
<sequence>MANITESLFIFGSQIAYSEKAVSDIRTTLRNKLSRQWVLNTVAELPRYWDALTKELPEIAESIGSEGRQLLENLGPWLKSNRSKALGVQGDALPGVVFVPLIVVGQLAEYQQYLQACNNGGNSDAQAALVASKTPALGFCMGLLSAYAVASAQNLEELNRYSAVAVRLAMLAGAWSDAQETWNPHKTYAVGWTSEKQLQDLRRVIESISPEAYISVLFDEARATVTVSERAAARLMRKARAAGVVLSDTGFRGELHSPKVQAKEKVQDLIAFCNKRHDLQFAKTDHLPLTTFTNAGDGKPLVSGDGSLQGHALETLFARQCDWYGTFKAVKAAYLNGSETSVITFGPDRCLPPTLVRHMGSRAVHFADVYEQPSSADDDLVNDNNPVDDKNPINDNNTINGNTPVNSDKPVNNDEPVNNDDPVNDDDAIAIVGMSIKVAGADDLDEFSQLLRKGTSQHEKVTRERLNFDSLFREPDTRDYFCNFVRDVDAFDHKFFKRSPRESAAMDPQHRLLLQAAYQAVEQAGMFTEATRAGQEDKDRNHVGVYIGTPSVDYEHNVATHPLNAFMATGNLQSYLPGRVANYFGWTGPAIAFDTACSSSAVAIHSACNSIRNGECYAALAGGVCILTNPHWFQNLTAASFLSPTGQCKPFDEKGDGYCRAEGIACVFLKRMADARADGNPILGRLASSAVYQNQNHTPIFVPNSPSLAQLFGDVVKKAHLSPRDIALVEAHGTGTAVGDPAEWAALRKAVGGPIRPQPLPVGSVKGHVGHTEGASGIISLIKVLMMIHEGFIPPQASFNKLNPTIKATAASDMMEIVTSLRSWDSRNKVVLINNYGASGSNAAMVVAAPRTPNERQDAASIKKLEGRFPFCISGSDARAVKEYAAKLATIVNRQSKSTLADLSFNINRQTNPDLPQRLLLRCRSVDELKDRLASVSEEELTNTQAERPVVLCFGGQVSTFVGLDRKLYDNIAVFRHHLDECDNVLQTELGLPSIFPDIFSRTALPDPVRLQVALFAMQYASARSWIDCGLSGKVVSVIGHSFGELTALCISGVLSLKDALTLVARRAQLVRDAWGDEKGSMMAVEADESLVHSLLEHAGRQLGGLASPASIACYNGPRSFTLAGSVKAIDAVAEAISNGDKFSAVRSKRLNVTNAFHSSLVDPLIDRLEDVGKQLEFHEPSIPLERATETAFAGPLTPKFVPNHMRNPVFFSHAIQRLAKKYPSAIFLEAGSSSTITVMARRALAGQVSKSQHFESVSVTNEKGLDGLTDATVSLWEQGLRVAFWAHHTLQTKDYTHILLPPYQFEKARHWMDYKSASDLVAGMTQRAPVSDSKSMPLWEFVGYQNNDTKHPRFRVNIISDKFKKLVSGHIFAHTAPVLSGTVQSDMAVEALFSIHPDWKEQGMIPTMIEANIPTPICVDSSRKVWIDYEALDAEHTLWQLNISSTSAEGTLPRRHLHGRLHMRSPNDPAFISQFARFERLVPYEQCARVLAEQGGPDVDVLQGRQVYKAWSEFIEYSDQYNAVHAVVGKKNECAGRVHRRHAGESYLDIALHDSFKQVSGLFLNCMSDSKPGEIHIGSDVELVMRSPRGILQPGQTQDIWHVYARHSQVSARVYMADAFVFNPANGELVEVILGLQYTRMSIDSMKRLLMNLTVDEWALNLNKSGAAVAKPTPRAPQVAVSSSPKKAQEKQKETKGPSSQPAKSNLTVEVKRVLASVVGAEVDSITLDSETADIGIDSLMGIELLREINSAFHCKVDLPELLAATTVGHIVTLVAGALSEGDAIELTDDDDDMSESSQDDRSPTPTTASEIDTATSEDELPPIKDVHSEELTKRDAAVREAEAEKYVAKYTAGWTPAQPAYTSEAIADSNDAVVIVTGATGSLGVHVVAALASHPSVATVVCINRPRPTPVETRQDEAFSSRGITLTPEARSKLRILSTDTSQPQLGLEASEYEWLTQHGSHIVHSAWPLSGSRPISAFAPQFQTMRNLLDLARDMAVHRRVGFQMVSSLSVVGHAKEPLVSEDRVHMDSVLPPGYGEAKWVCERMLDETLHKYPTLFRAMAVRPAQIAGSSRSGVWNSVEQVPFIVKSAQSLGVWPNFRGTVRWIPVDAVAAILVDLLYIGDEETAPDPYPIYHIDDPVGRPWEQISSVLTDALDIPASQSVPFKEWLGIVAHSSKPEIENPAGRLADFLEQNFERLSCGGLVLDTTKAQEHSATMRALGPVSDEVARGYIRAWKEMGFLSS</sequence>
<dbReference type="InterPro" id="IPR020806">
    <property type="entry name" value="PKS_PP-bd"/>
</dbReference>
<dbReference type="InterPro" id="IPR014031">
    <property type="entry name" value="Ketoacyl_synth_C"/>
</dbReference>
<evidence type="ECO:0000259" key="10">
    <source>
        <dbReference type="PROSITE" id="PS52019"/>
    </source>
</evidence>
<evidence type="ECO:0000256" key="1">
    <source>
        <dbReference type="ARBA" id="ARBA00005179"/>
    </source>
</evidence>
<evidence type="ECO:0000259" key="9">
    <source>
        <dbReference type="PROSITE" id="PS52004"/>
    </source>
</evidence>
<dbReference type="PANTHER" id="PTHR43775">
    <property type="entry name" value="FATTY ACID SYNTHASE"/>
    <property type="match status" value="1"/>
</dbReference>
<dbReference type="SUPFAM" id="SSF52151">
    <property type="entry name" value="FabD/lysophospholipase-like"/>
    <property type="match status" value="1"/>
</dbReference>
<evidence type="ECO:0000313" key="12">
    <source>
        <dbReference type="EMBL" id="OOO06458.1"/>
    </source>
</evidence>
<dbReference type="InterPro" id="IPR042104">
    <property type="entry name" value="PKS_dehydratase_sf"/>
</dbReference>
<feature type="compositionally biased region" description="Low complexity" evidence="7">
    <location>
        <begin position="393"/>
        <end position="406"/>
    </location>
</feature>
<dbReference type="InterPro" id="IPR014030">
    <property type="entry name" value="Ketoacyl_synth_N"/>
</dbReference>
<dbReference type="PROSITE" id="PS52019">
    <property type="entry name" value="PKS_MFAS_DH"/>
    <property type="match status" value="1"/>
</dbReference>
<name>A0A1S9DBK5_ASPOZ</name>
<dbReference type="SMART" id="SM00823">
    <property type="entry name" value="PKS_PP"/>
    <property type="match status" value="1"/>
</dbReference>
<dbReference type="InterPro" id="IPR014043">
    <property type="entry name" value="Acyl_transferase_dom"/>
</dbReference>
<dbReference type="GO" id="GO:0004312">
    <property type="term" value="F:fatty acid synthase activity"/>
    <property type="evidence" value="ECO:0007669"/>
    <property type="project" value="TreeGrafter"/>
</dbReference>
<dbReference type="InterPro" id="IPR016035">
    <property type="entry name" value="Acyl_Trfase/lysoPLipase"/>
</dbReference>
<feature type="region of interest" description="N-terminal hotdog fold" evidence="6">
    <location>
        <begin position="1340"/>
        <end position="1469"/>
    </location>
</feature>
<feature type="domain" description="Ketosynthase family 3 (KS3)" evidence="9">
    <location>
        <begin position="426"/>
        <end position="849"/>
    </location>
</feature>
<dbReference type="Gene3D" id="1.10.1200.10">
    <property type="entry name" value="ACP-like"/>
    <property type="match status" value="1"/>
</dbReference>
<comment type="pathway">
    <text evidence="1">Secondary metabolite biosynthesis.</text>
</comment>
<comment type="caution">
    <text evidence="12">The sequence shown here is derived from an EMBL/GenBank/DDBJ whole genome shotgun (WGS) entry which is preliminary data.</text>
</comment>
<dbReference type="InterPro" id="IPR049900">
    <property type="entry name" value="PKS_mFAS_DH"/>
</dbReference>
<evidence type="ECO:0000259" key="8">
    <source>
        <dbReference type="PROSITE" id="PS50075"/>
    </source>
</evidence>
<feature type="domain" description="PKS/mFAS DH" evidence="10">
    <location>
        <begin position="1340"/>
        <end position="1648"/>
    </location>
</feature>
<protein>
    <submittedName>
        <fullName evidence="12">Beta-ketoacyl synthase</fullName>
    </submittedName>
    <submittedName>
        <fullName evidence="11">Unnamed protein product</fullName>
    </submittedName>
</protein>
<keyword evidence="3" id="KW-0597">Phosphoprotein</keyword>
<dbReference type="Pfam" id="PF16073">
    <property type="entry name" value="SAT"/>
    <property type="match status" value="1"/>
</dbReference>
<dbReference type="InterPro" id="IPR001227">
    <property type="entry name" value="Ac_transferase_dom_sf"/>
</dbReference>
<evidence type="ECO:0000256" key="7">
    <source>
        <dbReference type="SAM" id="MobiDB-lite"/>
    </source>
</evidence>
<dbReference type="OrthoDB" id="329835at2759"/>
<dbReference type="Gene3D" id="3.10.129.110">
    <property type="entry name" value="Polyketide synthase dehydratase"/>
    <property type="match status" value="1"/>
</dbReference>
<feature type="compositionally biased region" description="Basic and acidic residues" evidence="7">
    <location>
        <begin position="1688"/>
        <end position="1697"/>
    </location>
</feature>
<dbReference type="Proteomes" id="UP000190312">
    <property type="component" value="Unassembled WGS sequence"/>
</dbReference>
<dbReference type="GO" id="GO:0031177">
    <property type="term" value="F:phosphopantetheine binding"/>
    <property type="evidence" value="ECO:0007669"/>
    <property type="project" value="InterPro"/>
</dbReference>
<proteinExistence type="predicted"/>
<dbReference type="EMBL" id="MKZY01000008">
    <property type="protein sequence ID" value="OOO06458.1"/>
    <property type="molecule type" value="Genomic_DNA"/>
</dbReference>
<dbReference type="InterPro" id="IPR036291">
    <property type="entry name" value="NAD(P)-bd_dom_sf"/>
</dbReference>
<feature type="active site" description="Proton acceptor; for dehydratase activity" evidence="6">
    <location>
        <position position="1371"/>
    </location>
</feature>
<dbReference type="Pfam" id="PF00698">
    <property type="entry name" value="Acyl_transf_1"/>
    <property type="match status" value="1"/>
</dbReference>
<dbReference type="Gene3D" id="3.40.50.720">
    <property type="entry name" value="NAD(P)-binding Rossmann-like Domain"/>
    <property type="match status" value="1"/>
</dbReference>
<dbReference type="PANTHER" id="PTHR43775:SF14">
    <property type="entry name" value="ITERATIVE POLYKETIDE SYNTHASE AFOE-RELATED"/>
    <property type="match status" value="1"/>
</dbReference>
<dbReference type="SUPFAM" id="SSF51735">
    <property type="entry name" value="NAD(P)-binding Rossmann-fold domains"/>
    <property type="match status" value="1"/>
</dbReference>
<dbReference type="SMART" id="SM00827">
    <property type="entry name" value="PKS_AT"/>
    <property type="match status" value="1"/>
</dbReference>
<feature type="region of interest" description="C-terminal hotdog fold" evidence="6">
    <location>
        <begin position="1497"/>
        <end position="1648"/>
    </location>
</feature>